<evidence type="ECO:0000313" key="1">
    <source>
        <dbReference type="EMBL" id="KAJ1946961.1"/>
    </source>
</evidence>
<keyword evidence="2" id="KW-1185">Reference proteome</keyword>
<name>A0ACC1JCF2_9FUNG</name>
<reference evidence="1" key="1">
    <citation type="submission" date="2022-07" db="EMBL/GenBank/DDBJ databases">
        <title>Phylogenomic reconstructions and comparative analyses of Kickxellomycotina fungi.</title>
        <authorList>
            <person name="Reynolds N.K."/>
            <person name="Stajich J.E."/>
            <person name="Barry K."/>
            <person name="Grigoriev I.V."/>
            <person name="Crous P."/>
            <person name="Smith M.E."/>
        </authorList>
    </citation>
    <scope>NUCLEOTIDE SEQUENCE</scope>
    <source>
        <strain evidence="1">NRRL 5244</strain>
    </source>
</reference>
<dbReference type="Proteomes" id="UP001150603">
    <property type="component" value="Unassembled WGS sequence"/>
</dbReference>
<evidence type="ECO:0000313" key="2">
    <source>
        <dbReference type="Proteomes" id="UP001150603"/>
    </source>
</evidence>
<sequence>MSTSAEWPLSALPTIIDELSAAGQRPDALELLRSIATRNYAHYVSLAGGLPVFQKPDIMVSLLADELRIRLQAHKHSSETKRLPATAFFVPNIRYNMDIPRIQTVIDKYYERLGQLISLGDVPDIELVKTVVLEAGVLAFRMQSAEPVKLVVCKLADISARFNSQDALALLTTLTMALRNISAMRYTEQKTIPEDKHQYKAQAMLYLHMAGTNDKRASKLAARIFGDIPPSLTSKHRKNHLVMQAFYEQQLLKAARSSRWLIRMFHHIMGHANVDSVEFQQRIVNQAVVQFIRHRHFKDLGFFALEKSFIRFVDQPRFAPDYLNVVRPRFWALHMFLRKHNYVAKMMLHKRMFRVHKYKLFVLQATSIPCASKMKAQGVSNEVVDASEQGIAEAIDVFMSATPPDLLGTERYSVERMIEEQTQVVKVNPGKK</sequence>
<comment type="caution">
    <text evidence="1">The sequence shown here is derived from an EMBL/GenBank/DDBJ whole genome shotgun (WGS) entry which is preliminary data.</text>
</comment>
<protein>
    <submittedName>
        <fullName evidence="1">Uncharacterized protein</fullName>
    </submittedName>
</protein>
<gene>
    <name evidence="1" type="ORF">FBU59_001930</name>
</gene>
<organism evidence="1 2">
    <name type="scientific">Linderina macrospora</name>
    <dbReference type="NCBI Taxonomy" id="4868"/>
    <lineage>
        <taxon>Eukaryota</taxon>
        <taxon>Fungi</taxon>
        <taxon>Fungi incertae sedis</taxon>
        <taxon>Zoopagomycota</taxon>
        <taxon>Kickxellomycotina</taxon>
        <taxon>Kickxellomycetes</taxon>
        <taxon>Kickxellales</taxon>
        <taxon>Kickxellaceae</taxon>
        <taxon>Linderina</taxon>
    </lineage>
</organism>
<proteinExistence type="predicted"/>
<dbReference type="EMBL" id="JANBPW010000976">
    <property type="protein sequence ID" value="KAJ1946961.1"/>
    <property type="molecule type" value="Genomic_DNA"/>
</dbReference>
<accession>A0ACC1JCF2</accession>